<dbReference type="GO" id="GO:0046872">
    <property type="term" value="F:metal ion binding"/>
    <property type="evidence" value="ECO:0007669"/>
    <property type="project" value="UniProtKB-KW"/>
</dbReference>
<dbReference type="OrthoDB" id="417271at2"/>
<organism evidence="7 8">
    <name type="scientific">Amaricoccus solimangrovi</name>
    <dbReference type="NCBI Taxonomy" id="2589815"/>
    <lineage>
        <taxon>Bacteria</taxon>
        <taxon>Pseudomonadati</taxon>
        <taxon>Pseudomonadota</taxon>
        <taxon>Alphaproteobacteria</taxon>
        <taxon>Rhodobacterales</taxon>
        <taxon>Paracoccaceae</taxon>
        <taxon>Amaricoccus</taxon>
    </lineage>
</organism>
<dbReference type="GO" id="GO:0004130">
    <property type="term" value="F:cytochrome-c peroxidase activity"/>
    <property type="evidence" value="ECO:0007669"/>
    <property type="project" value="TreeGrafter"/>
</dbReference>
<dbReference type="Proteomes" id="UP000319255">
    <property type="component" value="Unassembled WGS sequence"/>
</dbReference>
<keyword evidence="5" id="KW-1133">Transmembrane helix</keyword>
<dbReference type="AlphaFoldDB" id="A0A501WM48"/>
<protein>
    <submittedName>
        <fullName evidence="7">Cytochrome c</fullName>
    </submittedName>
</protein>
<evidence type="ECO:0000256" key="5">
    <source>
        <dbReference type="SAM" id="Phobius"/>
    </source>
</evidence>
<evidence type="ECO:0000313" key="7">
    <source>
        <dbReference type="EMBL" id="TPE49244.1"/>
    </source>
</evidence>
<dbReference type="PROSITE" id="PS51007">
    <property type="entry name" value="CYTC"/>
    <property type="match status" value="1"/>
</dbReference>
<gene>
    <name evidence="7" type="ORF">FJM51_15285</name>
</gene>
<keyword evidence="1 4" id="KW-0349">Heme</keyword>
<proteinExistence type="predicted"/>
<name>A0A501WM48_9RHOB</name>
<sequence length="489" mass="54255">MRFWRALLWLLVAMVVLGLGAWFLLLRPVPQKATNDPAELFHHGSIGNEAAQGLPYWIWRVLPKVFPDLMPGNRDGYGAFGLYWAAGDAVPIGMSVKTLGVIPRVAPNCAFCHQGSYRLAPEDAPRLVSAGAGTRVDTQSYIRFVTRAGSDPRFTADRLMTEIRAIYDMPLWERMTYRFVLIPATRKALTKQAPQFAWMATRPDWGPGRIDPFNPVKFQNLRLGDDGTIGNSDMMPLWDMASTEATPLRRAALHWDGLQTDLTETVVSGAIGDGMSYQSFPETKPALEGMEAFISRMKPPPSPFSADRPRGDPYRVDPAQVETGRGIYLRDCAECHDAGGARTRSVIPVAELGTDRHRIDMWTEAARARYAAYEPGHDWGFEHFEKTEGYVAVPLTGLWLRGPYLHNGSVPTLAALLAPPDRRPKVFWRGSDLVDAANGGFVSSEGTDPRRRMWRYDTAEPGNANGGHLWGTELDPASKAALLAYLKTL</sequence>
<dbReference type="PANTHER" id="PTHR30600:SF9">
    <property type="entry name" value="BLR7738 PROTEIN"/>
    <property type="match status" value="1"/>
</dbReference>
<reference evidence="7 8" key="1">
    <citation type="submission" date="2019-06" db="EMBL/GenBank/DDBJ databases">
        <title>A novel bacterium of genus Amaricoccus, isolated from marine sediment.</title>
        <authorList>
            <person name="Huang H."/>
            <person name="Mo K."/>
            <person name="Hu Y."/>
        </authorList>
    </citation>
    <scope>NUCLEOTIDE SEQUENCE [LARGE SCALE GENOMIC DNA]</scope>
    <source>
        <strain evidence="7 8">HB172011</strain>
    </source>
</reference>
<dbReference type="Pfam" id="PF21419">
    <property type="entry name" value="RoxA-like_Cyt-c"/>
    <property type="match status" value="1"/>
</dbReference>
<dbReference type="InterPro" id="IPR036909">
    <property type="entry name" value="Cyt_c-like_dom_sf"/>
</dbReference>
<feature type="domain" description="Cytochrome c" evidence="6">
    <location>
        <begin position="319"/>
        <end position="489"/>
    </location>
</feature>
<dbReference type="RefSeq" id="WP_140455009.1">
    <property type="nucleotide sequence ID" value="NZ_VFRP01000016.1"/>
</dbReference>
<evidence type="ECO:0000256" key="3">
    <source>
        <dbReference type="ARBA" id="ARBA00023004"/>
    </source>
</evidence>
<dbReference type="InterPro" id="IPR009056">
    <property type="entry name" value="Cyt_c-like_dom"/>
</dbReference>
<dbReference type="SUPFAM" id="SSF46626">
    <property type="entry name" value="Cytochrome c"/>
    <property type="match status" value="1"/>
</dbReference>
<dbReference type="InterPro" id="IPR051395">
    <property type="entry name" value="Cytochrome_c_Peroxidase/MauG"/>
</dbReference>
<keyword evidence="5" id="KW-0812">Transmembrane</keyword>
<keyword evidence="5" id="KW-0472">Membrane</keyword>
<evidence type="ECO:0000259" key="6">
    <source>
        <dbReference type="PROSITE" id="PS51007"/>
    </source>
</evidence>
<accession>A0A501WM48</accession>
<keyword evidence="3 4" id="KW-0408">Iron</keyword>
<dbReference type="EMBL" id="VFRP01000016">
    <property type="protein sequence ID" value="TPE49244.1"/>
    <property type="molecule type" value="Genomic_DNA"/>
</dbReference>
<evidence type="ECO:0000256" key="4">
    <source>
        <dbReference type="PROSITE-ProRule" id="PRU00433"/>
    </source>
</evidence>
<dbReference type="GO" id="GO:0020037">
    <property type="term" value="F:heme binding"/>
    <property type="evidence" value="ECO:0007669"/>
    <property type="project" value="InterPro"/>
</dbReference>
<comment type="caution">
    <text evidence="7">The sequence shown here is derived from an EMBL/GenBank/DDBJ whole genome shotgun (WGS) entry which is preliminary data.</text>
</comment>
<evidence type="ECO:0000313" key="8">
    <source>
        <dbReference type="Proteomes" id="UP000319255"/>
    </source>
</evidence>
<dbReference type="PANTHER" id="PTHR30600">
    <property type="entry name" value="CYTOCHROME C PEROXIDASE-RELATED"/>
    <property type="match status" value="1"/>
</dbReference>
<feature type="transmembrane region" description="Helical" evidence="5">
    <location>
        <begin position="7"/>
        <end position="25"/>
    </location>
</feature>
<keyword evidence="8" id="KW-1185">Reference proteome</keyword>
<dbReference type="Gene3D" id="1.10.760.10">
    <property type="entry name" value="Cytochrome c-like domain"/>
    <property type="match status" value="1"/>
</dbReference>
<dbReference type="GO" id="GO:0009055">
    <property type="term" value="F:electron transfer activity"/>
    <property type="evidence" value="ECO:0007669"/>
    <property type="project" value="InterPro"/>
</dbReference>
<evidence type="ECO:0000256" key="1">
    <source>
        <dbReference type="ARBA" id="ARBA00022617"/>
    </source>
</evidence>
<keyword evidence="2 4" id="KW-0479">Metal-binding</keyword>
<evidence type="ECO:0000256" key="2">
    <source>
        <dbReference type="ARBA" id="ARBA00022723"/>
    </source>
</evidence>